<comment type="caution">
    <text evidence="2">The sequence shown here is derived from an EMBL/GenBank/DDBJ whole genome shotgun (WGS) entry which is preliminary data.</text>
</comment>
<gene>
    <name evidence="2" type="ORF">AR686_01475</name>
</gene>
<dbReference type="NCBIfam" id="NF041635">
    <property type="entry name" value="STM3941_fam"/>
    <property type="match status" value="1"/>
</dbReference>
<evidence type="ECO:0000313" key="3">
    <source>
        <dbReference type="Proteomes" id="UP000054388"/>
    </source>
</evidence>
<dbReference type="InterPro" id="IPR048136">
    <property type="entry name" value="STM3941-like"/>
</dbReference>
<feature type="transmembrane region" description="Helical" evidence="1">
    <location>
        <begin position="48"/>
        <end position="75"/>
    </location>
</feature>
<evidence type="ECO:0000256" key="1">
    <source>
        <dbReference type="SAM" id="Phobius"/>
    </source>
</evidence>
<dbReference type="AlphaFoldDB" id="A0A101CJQ3"/>
<keyword evidence="1" id="KW-0812">Transmembrane</keyword>
<organism evidence="2 3">
    <name type="scientific">Chryseobacterium aquaticum subsp. greenlandense</name>
    <dbReference type="NCBI Taxonomy" id="345663"/>
    <lineage>
        <taxon>Bacteria</taxon>
        <taxon>Pseudomonadati</taxon>
        <taxon>Bacteroidota</taxon>
        <taxon>Flavobacteriia</taxon>
        <taxon>Flavobacteriales</taxon>
        <taxon>Weeksellaceae</taxon>
        <taxon>Chryseobacterium group</taxon>
        <taxon>Chryseobacterium</taxon>
    </lineage>
</organism>
<evidence type="ECO:0000313" key="2">
    <source>
        <dbReference type="EMBL" id="KUJ57473.1"/>
    </source>
</evidence>
<proteinExistence type="predicted"/>
<dbReference type="EMBL" id="LMAI01000002">
    <property type="protein sequence ID" value="KUJ57473.1"/>
    <property type="molecule type" value="Genomic_DNA"/>
</dbReference>
<name>A0A101CJQ3_9FLAO</name>
<feature type="transmembrane region" description="Helical" evidence="1">
    <location>
        <begin position="17"/>
        <end position="36"/>
    </location>
</feature>
<dbReference type="RefSeq" id="WP_059135485.1">
    <property type="nucleotide sequence ID" value="NZ_JBHYEP010000007.1"/>
</dbReference>
<reference evidence="2 3" key="1">
    <citation type="submission" date="2015-10" db="EMBL/GenBank/DDBJ databases">
        <title>Genome sequence of Chryseobacterium greenlandense.</title>
        <authorList>
            <person name="Newman J."/>
            <person name="Fischer K."/>
            <person name="Miller J."/>
        </authorList>
    </citation>
    <scope>NUCLEOTIDE SEQUENCE [LARGE SCALE GENOMIC DNA]</scope>
    <source>
        <strain evidence="2 3">UMB34</strain>
    </source>
</reference>
<accession>A0A101CJQ3</accession>
<dbReference type="Proteomes" id="UP000054388">
    <property type="component" value="Unassembled WGS sequence"/>
</dbReference>
<keyword evidence="1" id="KW-0472">Membrane</keyword>
<sequence length="184" mass="21392">MNKLDEQIEIPLSKIKITMLFFGSLVFVVIGLWFMISPPEVNPSNRRAVFFNPVFLFFTGLISVLFFGFCAVFIFRKLFDTKPGLIINQKGFIDNSSGLNAELVLWSDIKEIKIITINNQKLIMFILNNPQDYLNKVTNKLKKKGMEINYKWYGAPISISANSLQTNYKDLYRILLEKMQQYKK</sequence>
<keyword evidence="1" id="KW-1133">Transmembrane helix</keyword>
<protein>
    <submittedName>
        <fullName evidence="2">Uncharacterized protein</fullName>
    </submittedName>
</protein>